<gene>
    <name evidence="1" type="ORF">NA57DRAFT_60004</name>
</gene>
<keyword evidence="2" id="KW-1185">Reference proteome</keyword>
<proteinExistence type="predicted"/>
<protein>
    <recommendedName>
        <fullName evidence="3">F-box domain-containing protein</fullName>
    </recommendedName>
</protein>
<accession>A0A9P4IAA1</accession>
<evidence type="ECO:0000313" key="2">
    <source>
        <dbReference type="Proteomes" id="UP000799772"/>
    </source>
</evidence>
<dbReference type="Proteomes" id="UP000799772">
    <property type="component" value="Unassembled WGS sequence"/>
</dbReference>
<evidence type="ECO:0000313" key="1">
    <source>
        <dbReference type="EMBL" id="KAF2095269.1"/>
    </source>
</evidence>
<sequence length="260" mass="30400">MASNGSTSRPTSSKKHFFDLPVEIRLIIYEYVFGPSCRLASIDPYHIHRSQRVSIQSPLPPKASITRVCRTIRREAVAIFNQSHIFCHNSKHPYPALSAYRHEETQAWRRWKKLAEKLQIVHVRDFQLGMEISRMPESAERPRQSKQENMSTLTIYVSMDPHKCHVRCKERDSWRTVKLSPTSWELIDSVIRETLGSSNDSTWNGLTVVEMVDRIKEEQRRLLCLEIPKRCVRHDLIAQYSRSETKGIEMCVLHDGFQRL</sequence>
<comment type="caution">
    <text evidence="1">The sequence shown here is derived from an EMBL/GenBank/DDBJ whole genome shotgun (WGS) entry which is preliminary data.</text>
</comment>
<dbReference type="AlphaFoldDB" id="A0A9P4IAA1"/>
<name>A0A9P4IAA1_9PEZI</name>
<organism evidence="1 2">
    <name type="scientific">Rhizodiscina lignyota</name>
    <dbReference type="NCBI Taxonomy" id="1504668"/>
    <lineage>
        <taxon>Eukaryota</taxon>
        <taxon>Fungi</taxon>
        <taxon>Dikarya</taxon>
        <taxon>Ascomycota</taxon>
        <taxon>Pezizomycotina</taxon>
        <taxon>Dothideomycetes</taxon>
        <taxon>Pleosporomycetidae</taxon>
        <taxon>Aulographales</taxon>
        <taxon>Rhizodiscinaceae</taxon>
        <taxon>Rhizodiscina</taxon>
    </lineage>
</organism>
<dbReference type="EMBL" id="ML978132">
    <property type="protein sequence ID" value="KAF2095269.1"/>
    <property type="molecule type" value="Genomic_DNA"/>
</dbReference>
<reference evidence="1" key="1">
    <citation type="journal article" date="2020" name="Stud. Mycol.">
        <title>101 Dothideomycetes genomes: a test case for predicting lifestyles and emergence of pathogens.</title>
        <authorList>
            <person name="Haridas S."/>
            <person name="Albert R."/>
            <person name="Binder M."/>
            <person name="Bloem J."/>
            <person name="Labutti K."/>
            <person name="Salamov A."/>
            <person name="Andreopoulos B."/>
            <person name="Baker S."/>
            <person name="Barry K."/>
            <person name="Bills G."/>
            <person name="Bluhm B."/>
            <person name="Cannon C."/>
            <person name="Castanera R."/>
            <person name="Culley D."/>
            <person name="Daum C."/>
            <person name="Ezra D."/>
            <person name="Gonzalez J."/>
            <person name="Henrissat B."/>
            <person name="Kuo A."/>
            <person name="Liang C."/>
            <person name="Lipzen A."/>
            <person name="Lutzoni F."/>
            <person name="Magnuson J."/>
            <person name="Mondo S."/>
            <person name="Nolan M."/>
            <person name="Ohm R."/>
            <person name="Pangilinan J."/>
            <person name="Park H.-J."/>
            <person name="Ramirez L."/>
            <person name="Alfaro M."/>
            <person name="Sun H."/>
            <person name="Tritt A."/>
            <person name="Yoshinaga Y."/>
            <person name="Zwiers L.-H."/>
            <person name="Turgeon B."/>
            <person name="Goodwin S."/>
            <person name="Spatafora J."/>
            <person name="Crous P."/>
            <person name="Grigoriev I."/>
        </authorList>
    </citation>
    <scope>NUCLEOTIDE SEQUENCE</scope>
    <source>
        <strain evidence="1">CBS 133067</strain>
    </source>
</reference>
<dbReference type="OrthoDB" id="3946594at2759"/>
<evidence type="ECO:0008006" key="3">
    <source>
        <dbReference type="Google" id="ProtNLM"/>
    </source>
</evidence>